<evidence type="ECO:0000313" key="3">
    <source>
        <dbReference type="Proteomes" id="UP001500655"/>
    </source>
</evidence>
<dbReference type="PANTHER" id="PTHR33303:SF2">
    <property type="entry name" value="COA-BINDING DOMAIN-CONTAINING PROTEIN"/>
    <property type="match status" value="1"/>
</dbReference>
<keyword evidence="3" id="KW-1185">Reference proteome</keyword>
<proteinExistence type="predicted"/>
<organism evidence="2 3">
    <name type="scientific">Luedemannella helvata</name>
    <dbReference type="NCBI Taxonomy" id="349315"/>
    <lineage>
        <taxon>Bacteria</taxon>
        <taxon>Bacillati</taxon>
        <taxon>Actinomycetota</taxon>
        <taxon>Actinomycetes</taxon>
        <taxon>Micromonosporales</taxon>
        <taxon>Micromonosporaceae</taxon>
        <taxon>Luedemannella</taxon>
    </lineage>
</organism>
<dbReference type="Pfam" id="PF13380">
    <property type="entry name" value="CoA_binding_2"/>
    <property type="match status" value="1"/>
</dbReference>
<feature type="domain" description="CoA-binding" evidence="1">
    <location>
        <begin position="2"/>
        <end position="84"/>
    </location>
</feature>
<dbReference type="SMART" id="SM00881">
    <property type="entry name" value="CoA_binding"/>
    <property type="match status" value="1"/>
</dbReference>
<gene>
    <name evidence="2" type="ORF">GCM10009681_48260</name>
</gene>
<evidence type="ECO:0000259" key="1">
    <source>
        <dbReference type="SMART" id="SM00881"/>
    </source>
</evidence>
<comment type="caution">
    <text evidence="2">The sequence shown here is derived from an EMBL/GenBank/DDBJ whole genome shotgun (WGS) entry which is preliminary data.</text>
</comment>
<dbReference type="Gene3D" id="3.40.50.720">
    <property type="entry name" value="NAD(P)-binding Rossmann-like Domain"/>
    <property type="match status" value="1"/>
</dbReference>
<dbReference type="EMBL" id="BAAALS010000030">
    <property type="protein sequence ID" value="GAA1771159.1"/>
    <property type="molecule type" value="Genomic_DNA"/>
</dbReference>
<name>A0ABP4X971_9ACTN</name>
<reference evidence="3" key="1">
    <citation type="journal article" date="2019" name="Int. J. Syst. Evol. Microbiol.">
        <title>The Global Catalogue of Microorganisms (GCM) 10K type strain sequencing project: providing services to taxonomists for standard genome sequencing and annotation.</title>
        <authorList>
            <consortium name="The Broad Institute Genomics Platform"/>
            <consortium name="The Broad Institute Genome Sequencing Center for Infectious Disease"/>
            <person name="Wu L."/>
            <person name="Ma J."/>
        </authorList>
    </citation>
    <scope>NUCLEOTIDE SEQUENCE [LARGE SCALE GENOMIC DNA]</scope>
    <source>
        <strain evidence="3">JCM 13249</strain>
    </source>
</reference>
<dbReference type="SUPFAM" id="SSF51735">
    <property type="entry name" value="NAD(P)-binding Rossmann-fold domains"/>
    <property type="match status" value="1"/>
</dbReference>
<sequence>MGASRHPDKSAHSVPLQMARHGWRIIPVNPSADEIWGERCYPTLADVPVPVDLVNVFRPGEQAGAVVREAIAIGAPAVWLQVGIVSAEGRRLAAAAGIDYVEDECVAVVRAVNRLSAPSTANP</sequence>
<dbReference type="PANTHER" id="PTHR33303">
    <property type="entry name" value="CYTOPLASMIC PROTEIN-RELATED"/>
    <property type="match status" value="1"/>
</dbReference>
<evidence type="ECO:0000313" key="2">
    <source>
        <dbReference type="EMBL" id="GAA1771159.1"/>
    </source>
</evidence>
<dbReference type="Proteomes" id="UP001500655">
    <property type="component" value="Unassembled WGS sequence"/>
</dbReference>
<dbReference type="RefSeq" id="WP_344086414.1">
    <property type="nucleotide sequence ID" value="NZ_BAAALS010000030.1"/>
</dbReference>
<dbReference type="InterPro" id="IPR003781">
    <property type="entry name" value="CoA-bd"/>
</dbReference>
<dbReference type="InterPro" id="IPR036291">
    <property type="entry name" value="NAD(P)-bd_dom_sf"/>
</dbReference>
<accession>A0ABP4X971</accession>
<protein>
    <submittedName>
        <fullName evidence="2">CoA-binding protein</fullName>
    </submittedName>
</protein>